<dbReference type="GeneID" id="41598372"/>
<evidence type="ECO:0000313" key="2">
    <source>
        <dbReference type="EMBL" id="AIF84725.1"/>
    </source>
</evidence>
<gene>
    <name evidence="2" type="ORF">NTE_02682</name>
</gene>
<dbReference type="EMBL" id="CP007174">
    <property type="protein sequence ID" value="AIF84725.1"/>
    <property type="molecule type" value="Genomic_DNA"/>
</dbReference>
<sequence>MRLLRPALAVFGFLVIVLVPLQQALGQEEIQPTNVIKSPKDESFVLPYQAANRDIRNPVVYKYDQSKGQNWIFTVDDKLSYVPRNDSKVVITIKEPAPSEKYIQIFMYGGDEQKFVVAVNAPQTGYQIIESGNWVYEELVTLTHSDNSGLTVTDGKRIVVDRLDIQGFNPASIEVYGMDEAGALANAYGGTLGIGILYGSPSDTPIYYVPAAVMIGVGALMGVLLWKKKRSSSS</sequence>
<dbReference type="OrthoDB" id="7396at2157"/>
<organism evidence="2 3">
    <name type="scientific">Candidatus Nitrososphaera evergladensis SR1</name>
    <dbReference type="NCBI Taxonomy" id="1459636"/>
    <lineage>
        <taxon>Archaea</taxon>
        <taxon>Nitrososphaerota</taxon>
        <taxon>Nitrososphaeria</taxon>
        <taxon>Nitrososphaerales</taxon>
        <taxon>Nitrososphaeraceae</taxon>
        <taxon>Nitrososphaera</taxon>
    </lineage>
</organism>
<dbReference type="AlphaFoldDB" id="A0A075MU86"/>
<accession>A0A075MU86</accession>
<dbReference type="Proteomes" id="UP000028194">
    <property type="component" value="Chromosome"/>
</dbReference>
<keyword evidence="3" id="KW-1185">Reference proteome</keyword>
<dbReference type="KEGG" id="nev:NTE_02682"/>
<dbReference type="HOGENOM" id="CLU_1182846_0_0_2"/>
<evidence type="ECO:0000313" key="3">
    <source>
        <dbReference type="Proteomes" id="UP000028194"/>
    </source>
</evidence>
<reference evidence="2 3" key="1">
    <citation type="journal article" date="2014" name="PLoS ONE">
        <title>Genome Sequence of Candidatus Nitrososphaera evergladensis from Group I.1b Enriched from Everglades Soil Reveals Novel Genomic Features of the Ammonia-Oxidizing Archaea.</title>
        <authorList>
            <person name="Zhalnina K.V."/>
            <person name="Dias R."/>
            <person name="Leonard M.T."/>
            <person name="Dorr de Quadros P."/>
            <person name="Camargo F.A."/>
            <person name="Drew J.C."/>
            <person name="Farmerie W.G."/>
            <person name="Daroub S.H."/>
            <person name="Triplett E.W."/>
        </authorList>
    </citation>
    <scope>NUCLEOTIDE SEQUENCE [LARGE SCALE GENOMIC DNA]</scope>
    <source>
        <strain evidence="2 3">SR1</strain>
    </source>
</reference>
<keyword evidence="1" id="KW-0472">Membrane</keyword>
<dbReference type="RefSeq" id="WP_148701245.1">
    <property type="nucleotide sequence ID" value="NZ_CP007174.1"/>
</dbReference>
<name>A0A075MU86_9ARCH</name>
<protein>
    <submittedName>
        <fullName evidence="2">Uncharacterized protein</fullName>
    </submittedName>
</protein>
<proteinExistence type="predicted"/>
<evidence type="ECO:0000256" key="1">
    <source>
        <dbReference type="SAM" id="Phobius"/>
    </source>
</evidence>
<dbReference type="eggNOG" id="arCOG08818">
    <property type="taxonomic scope" value="Archaea"/>
</dbReference>
<feature type="transmembrane region" description="Helical" evidence="1">
    <location>
        <begin position="206"/>
        <end position="226"/>
    </location>
</feature>
<keyword evidence="1" id="KW-1133">Transmembrane helix</keyword>
<keyword evidence="1" id="KW-0812">Transmembrane</keyword>